<keyword evidence="1" id="KW-1133">Transmembrane helix</keyword>
<name>A0A239FUG7_9RHOB</name>
<accession>A0A239FUG7</accession>
<keyword evidence="3" id="KW-1185">Reference proteome</keyword>
<dbReference type="EMBL" id="FZOY01000002">
    <property type="protein sequence ID" value="SNS60178.1"/>
    <property type="molecule type" value="Genomic_DNA"/>
</dbReference>
<dbReference type="Pfam" id="PF10688">
    <property type="entry name" value="Imp-YgjV"/>
    <property type="match status" value="1"/>
</dbReference>
<gene>
    <name evidence="2" type="ORF">SAMN05421757_102828</name>
</gene>
<evidence type="ECO:0000256" key="1">
    <source>
        <dbReference type="SAM" id="Phobius"/>
    </source>
</evidence>
<evidence type="ECO:0000313" key="2">
    <source>
        <dbReference type="EMBL" id="SNS60178.1"/>
    </source>
</evidence>
<proteinExistence type="predicted"/>
<sequence>MTSLTILSAEVPLAQVFGLAGLAGQFTWPLLRNRNGILATQIGIAGSYATHYALLDQWSGMSVCLVGATQSAIALLAGDRPWLSRMGLGFIPVVITLCYLTWSGLPSLLAACACCLVMIGRMQRDMLRMRAIMLSASPFGIGHDLIVGAVAALAGAVLSCAIGAAALRREWIGHSRAAMPG</sequence>
<keyword evidence="1" id="KW-0472">Membrane</keyword>
<feature type="transmembrane region" description="Helical" evidence="1">
    <location>
        <begin position="6"/>
        <end position="24"/>
    </location>
</feature>
<dbReference type="RefSeq" id="WP_176442809.1">
    <property type="nucleotide sequence ID" value="NZ_FZOY01000002.1"/>
</dbReference>
<dbReference type="InterPro" id="IPR019629">
    <property type="entry name" value="Uncharacterised_HI1736/YgjV"/>
</dbReference>
<organism evidence="2 3">
    <name type="scientific">Tropicimonas sediminicola</name>
    <dbReference type="NCBI Taxonomy" id="1031541"/>
    <lineage>
        <taxon>Bacteria</taxon>
        <taxon>Pseudomonadati</taxon>
        <taxon>Pseudomonadota</taxon>
        <taxon>Alphaproteobacteria</taxon>
        <taxon>Rhodobacterales</taxon>
        <taxon>Roseobacteraceae</taxon>
        <taxon>Tropicimonas</taxon>
    </lineage>
</organism>
<feature type="transmembrane region" description="Helical" evidence="1">
    <location>
        <begin position="90"/>
        <end position="119"/>
    </location>
</feature>
<feature type="transmembrane region" description="Helical" evidence="1">
    <location>
        <begin position="60"/>
        <end position="78"/>
    </location>
</feature>
<feature type="transmembrane region" description="Helical" evidence="1">
    <location>
        <begin position="145"/>
        <end position="167"/>
    </location>
</feature>
<keyword evidence="1" id="KW-0812">Transmembrane</keyword>
<evidence type="ECO:0000313" key="3">
    <source>
        <dbReference type="Proteomes" id="UP000198426"/>
    </source>
</evidence>
<dbReference type="Proteomes" id="UP000198426">
    <property type="component" value="Unassembled WGS sequence"/>
</dbReference>
<reference evidence="2 3" key="1">
    <citation type="submission" date="2017-06" db="EMBL/GenBank/DDBJ databases">
        <authorList>
            <person name="Kim H.J."/>
            <person name="Triplett B.A."/>
        </authorList>
    </citation>
    <scope>NUCLEOTIDE SEQUENCE [LARGE SCALE GENOMIC DNA]</scope>
    <source>
        <strain evidence="2 3">DSM 29339</strain>
    </source>
</reference>
<protein>
    <submittedName>
        <fullName evidence="2">Inner membrane protein</fullName>
    </submittedName>
</protein>
<dbReference type="AlphaFoldDB" id="A0A239FUG7"/>